<keyword evidence="2" id="KW-1185">Reference proteome</keyword>
<dbReference type="EMBL" id="LT629751">
    <property type="protein sequence ID" value="SDR94735.1"/>
    <property type="molecule type" value="Genomic_DNA"/>
</dbReference>
<organism evidence="1 2">
    <name type="scientific">Pseudomonas oryzae</name>
    <dbReference type="NCBI Taxonomy" id="1392877"/>
    <lineage>
        <taxon>Bacteria</taxon>
        <taxon>Pseudomonadati</taxon>
        <taxon>Pseudomonadota</taxon>
        <taxon>Gammaproteobacteria</taxon>
        <taxon>Pseudomonadales</taxon>
        <taxon>Pseudomonadaceae</taxon>
        <taxon>Pseudomonas</taxon>
    </lineage>
</organism>
<reference evidence="2" key="1">
    <citation type="submission" date="2016-10" db="EMBL/GenBank/DDBJ databases">
        <authorList>
            <person name="Varghese N."/>
            <person name="Submissions S."/>
        </authorList>
    </citation>
    <scope>NUCLEOTIDE SEQUENCE [LARGE SCALE GENOMIC DNA]</scope>
    <source>
        <strain evidence="2">KCTC 32247</strain>
    </source>
</reference>
<sequence>MTRLAISCGAFAALLIALGAGWLYVKLSLATDTQHYMTYWNESRSCYINTYTPKFSSLGALGWIVRLFSSGSFFRVYSKDGILLKSSEWLLWQREFAESEKAIWIHGRAIYPTDSGYEEG</sequence>
<gene>
    <name evidence="1" type="ORF">SAMN05216221_0720</name>
</gene>
<dbReference type="RefSeq" id="WP_090347650.1">
    <property type="nucleotide sequence ID" value="NZ_LT629751.1"/>
</dbReference>
<evidence type="ECO:0000313" key="2">
    <source>
        <dbReference type="Proteomes" id="UP000243359"/>
    </source>
</evidence>
<proteinExistence type="predicted"/>
<evidence type="ECO:0000313" key="1">
    <source>
        <dbReference type="EMBL" id="SDR94735.1"/>
    </source>
</evidence>
<protein>
    <submittedName>
        <fullName evidence="1">Uncharacterized protein</fullName>
    </submittedName>
</protein>
<name>A0A1H1N7N4_9PSED</name>
<dbReference type="STRING" id="1392877.SAMN05216221_0720"/>
<dbReference type="Proteomes" id="UP000243359">
    <property type="component" value="Chromosome I"/>
</dbReference>
<accession>A0A1H1N7N4</accession>
<dbReference type="AlphaFoldDB" id="A0A1H1N7N4"/>
<dbReference type="OrthoDB" id="8703487at2"/>